<dbReference type="Proteomes" id="UP001237737">
    <property type="component" value="Unassembled WGS sequence"/>
</dbReference>
<dbReference type="InterPro" id="IPR050708">
    <property type="entry name" value="T6SS_VgrG/RHS"/>
</dbReference>
<evidence type="ECO:0000313" key="2">
    <source>
        <dbReference type="Proteomes" id="UP001237737"/>
    </source>
</evidence>
<dbReference type="NCBIfam" id="TIGR01643">
    <property type="entry name" value="YD_repeat_2x"/>
    <property type="match status" value="2"/>
</dbReference>
<gene>
    <name evidence="1" type="ORF">J2T07_003382</name>
</gene>
<dbReference type="EMBL" id="JAUSSK010000005">
    <property type="protein sequence ID" value="MDQ0011172.1"/>
    <property type="molecule type" value="Genomic_DNA"/>
</dbReference>
<dbReference type="InterPro" id="IPR031325">
    <property type="entry name" value="RHS_repeat"/>
</dbReference>
<dbReference type="RefSeq" id="WP_306851436.1">
    <property type="nucleotide sequence ID" value="NZ_JAUSSK010000005.1"/>
</dbReference>
<proteinExistence type="predicted"/>
<dbReference type="Pfam" id="PF05593">
    <property type="entry name" value="RHS_repeat"/>
    <property type="match status" value="2"/>
</dbReference>
<sequence>MTTDETPAPGLLASGELYSTAFQFYSHINADVDARTGMYSASVDLATGEGNRLRGPHLPFRLSYSAADTIDDGFGTGWRLGLTELDLDASLLTLSSGDSHKVERLLYLEPAHFPDRKLDSCSLVMMDPEHRTAVVEHVTGVIEHLEAMSYPTNLLRPVRIVNPSGDALQLAWEPDSLGISRLTRVVDNDGEALLQIDYADLNNVKLTLHLAAAARREATVPLEMHFNIQAGQLQRIAIPLITELNHSATADGEEAVWAFEYRTVDIMMLLASVTSPDGLRDSVEYDTEALTLPSGGPLSHMPAVATRVRSLVTDATNVVRESRYTYRNGDLDHNFYGYPAVQSWVDRNDQLLHMPGADAYTYGSTEYQYQDGSLLCTIERNYNHFHLITNEKTTRGNVVQDVITRYGIEESTSFEDQKASFQLPHKVTTTCYDLRFADIKQVTITDSSYDDYGNVLSRYDSATDTTETSTYYPPEGEAGLCPPDPLGKVRRLRSRATSPGKNGGPIRSTQYRYVEVPVRDAARNWLQDRTYYIQASGETSTESIAGIETTLAHSEQSFVTDQGNQHGSLRQETREQDGLTETRAFTYETDDVAGTVTTHTTHTTHDGVVNTTSETLHLISGLVHSTVDALGNKAEFTYDPLGRRTSEVLSPDHADYRVEMRWNYQLSMSERWVDRIGITGLPHRVWMDEQGRTIRREEPLPDGALMVVHELEYDGFGQLVREVQIDSMRDGKTLRLETTYAYDDWGRCSRMTSPDGSTTLSETALVQEPPSFGDEVITRTMQWQSYGTDEKTGWRSTYLDAADRQRRAQAGTWSETGAPTVVSTTTWEYDGLGRCVRMEDPLGKATRQAWDGYDRLIRSDLPDGTTVLRDYAPGHEDELVARLAIVPPERDKALRDLAGKAGELELGTRTWDGLGRLKEEQAGSLTTSHAYIPNQMSSDTKTMPSGNTLQMVYDLRLREVLLGSTLLNPDGAVEAVLTQATYDHVLGLPTGIVAEGGSMTITPDYLGRMTDQEIALTGDLPRGCHVTITPGGLVLKKTGTDGITQTYDYDEKGRLKSATDEDVTIELFYDDLSRLDHRTARSADGRSATQRTAYDPLGRVNEQTWEHTEGSTTQTRRLAFVWRADDKVSERRWYDDDTLLRTETMDYDDRGRLILHGIDAVAGEHPLDETGQPYVKQEFEHDCLDNLRTVTTALLDGRVNVTRYGYDTVDFDRLASVSNSLDGYPGYGTPLELVYDANGNLVDDGQGRTLQWDGAGRLANVTLADNRRITYVHGPDGRVSSVTIDDVPRYRYREDGAIAFEVDALEGRRFIRAEGGIVAETRLAGAIRETFLLGTDPQGSVVTESVPDGMA</sequence>
<dbReference type="PANTHER" id="PTHR32305:SF15">
    <property type="entry name" value="PROTEIN RHSA-RELATED"/>
    <property type="match status" value="1"/>
</dbReference>
<dbReference type="Gene3D" id="2.180.10.10">
    <property type="entry name" value="RHS repeat-associated core"/>
    <property type="match status" value="3"/>
</dbReference>
<protein>
    <submittedName>
        <fullName evidence="1">YD repeat-containing protein</fullName>
    </submittedName>
</protein>
<dbReference type="PANTHER" id="PTHR32305">
    <property type="match status" value="1"/>
</dbReference>
<reference evidence="1 2" key="1">
    <citation type="submission" date="2023-07" db="EMBL/GenBank/DDBJ databases">
        <title>Sorghum-associated microbial communities from plants grown in Nebraska, USA.</title>
        <authorList>
            <person name="Schachtman D."/>
        </authorList>
    </citation>
    <scope>NUCLEOTIDE SEQUENCE [LARGE SCALE GENOMIC DNA]</scope>
    <source>
        <strain evidence="1 2">CC60</strain>
    </source>
</reference>
<dbReference type="InterPro" id="IPR006530">
    <property type="entry name" value="YD"/>
</dbReference>
<organism evidence="1 2">
    <name type="scientific">Luteibacter jiangsuensis</name>
    <dbReference type="NCBI Taxonomy" id="637577"/>
    <lineage>
        <taxon>Bacteria</taxon>
        <taxon>Pseudomonadati</taxon>
        <taxon>Pseudomonadota</taxon>
        <taxon>Gammaproteobacteria</taxon>
        <taxon>Lysobacterales</taxon>
        <taxon>Rhodanobacteraceae</taxon>
        <taxon>Luteibacter</taxon>
    </lineage>
</organism>
<comment type="caution">
    <text evidence="1">The sequence shown here is derived from an EMBL/GenBank/DDBJ whole genome shotgun (WGS) entry which is preliminary data.</text>
</comment>
<accession>A0ABT9T4H0</accession>
<evidence type="ECO:0000313" key="1">
    <source>
        <dbReference type="EMBL" id="MDQ0011172.1"/>
    </source>
</evidence>
<keyword evidence="2" id="KW-1185">Reference proteome</keyword>
<name>A0ABT9T4H0_9GAMM</name>